<evidence type="ECO:0000313" key="2">
    <source>
        <dbReference type="Proteomes" id="UP001281761"/>
    </source>
</evidence>
<accession>A0ABQ9XJ51</accession>
<gene>
    <name evidence="1" type="ORF">BLNAU_14886</name>
</gene>
<dbReference type="Gene3D" id="1.25.10.10">
    <property type="entry name" value="Leucine-rich Repeat Variant"/>
    <property type="match status" value="1"/>
</dbReference>
<name>A0ABQ9XJ51_9EUKA</name>
<dbReference type="EMBL" id="JARBJD010000141">
    <property type="protein sequence ID" value="KAK2950200.1"/>
    <property type="molecule type" value="Genomic_DNA"/>
</dbReference>
<proteinExistence type="predicted"/>
<evidence type="ECO:0000313" key="1">
    <source>
        <dbReference type="EMBL" id="KAK2950200.1"/>
    </source>
</evidence>
<reference evidence="1 2" key="1">
    <citation type="journal article" date="2022" name="bioRxiv">
        <title>Genomics of Preaxostyla Flagellates Illuminates Evolutionary Transitions and the Path Towards Mitochondrial Loss.</title>
        <authorList>
            <person name="Novak L.V.F."/>
            <person name="Treitli S.C."/>
            <person name="Pyrih J."/>
            <person name="Halakuc P."/>
            <person name="Pipaliya S.V."/>
            <person name="Vacek V."/>
            <person name="Brzon O."/>
            <person name="Soukal P."/>
            <person name="Eme L."/>
            <person name="Dacks J.B."/>
            <person name="Karnkowska A."/>
            <person name="Elias M."/>
            <person name="Hampl V."/>
        </authorList>
    </citation>
    <scope>NUCLEOTIDE SEQUENCE [LARGE SCALE GENOMIC DNA]</scope>
    <source>
        <strain evidence="1">NAU3</strain>
        <tissue evidence="1">Gut</tissue>
    </source>
</reference>
<keyword evidence="2" id="KW-1185">Reference proteome</keyword>
<protein>
    <submittedName>
        <fullName evidence="1">Uncharacterized protein</fullName>
    </submittedName>
</protein>
<dbReference type="Proteomes" id="UP001281761">
    <property type="component" value="Unassembled WGS sequence"/>
</dbReference>
<sequence length="317" mass="35669">MSFEDMSRIYCSLVALVKADYTFDKALQDRASRFLKNIEQKLRNKDQADKLVTDFVHSSSGSPSGFVESISTLLTSPHSKVVNTALSFLFNVTASSTENRCRLVASDIVSNVLATVQPHTLPISGNESKFNDLIVIIITEHCISLALPFYLNLLGITTAVDQYNHHEMIFQKVVLPSSHFSIYLISNWLILNRNLMDSFMILLSTIFEIGPFHRPTLEYVVASPIVMGFSSCLSFVEMNGVLNNMFSFINDSLDEWKKEGPEVAQSGKRMMQALFSEGFEDTLEQMLTINKDGNSGRYIIDYCRSISQRLGSNVKRL</sequence>
<organism evidence="1 2">
    <name type="scientific">Blattamonas nauphoetae</name>
    <dbReference type="NCBI Taxonomy" id="2049346"/>
    <lineage>
        <taxon>Eukaryota</taxon>
        <taxon>Metamonada</taxon>
        <taxon>Preaxostyla</taxon>
        <taxon>Oxymonadida</taxon>
        <taxon>Blattamonas</taxon>
    </lineage>
</organism>
<dbReference type="InterPro" id="IPR011989">
    <property type="entry name" value="ARM-like"/>
</dbReference>
<comment type="caution">
    <text evidence="1">The sequence shown here is derived from an EMBL/GenBank/DDBJ whole genome shotgun (WGS) entry which is preliminary data.</text>
</comment>